<evidence type="ECO:0000313" key="3">
    <source>
        <dbReference type="Proteomes" id="UP000182235"/>
    </source>
</evidence>
<evidence type="ECO:0000313" key="2">
    <source>
        <dbReference type="EMBL" id="OJD19375.1"/>
    </source>
</evidence>
<accession>A0A1J9QT52</accession>
<comment type="caution">
    <text evidence="2">The sequence shown here is derived from an EMBL/GenBank/DDBJ whole genome shotgun (WGS) entry which is preliminary data.</text>
</comment>
<sequence length="252" mass="27343">MAYDDDEYFLPLEDQRVFGAGITRKRVPFVPSSQTTAVNTICSPSRGLPSSTSSTLSAQTNASSIADKYLSIVLSSAPHTDKSERDQASSTEISTSTITPLTCAPSPPRPLHLPPPATRQNTPRTPTKPPSPIKFASRTPTLRLLSTALGPASSIFTHGAGIQIRAWAFGSHGQGISVPLKPRVKHDTLGLGVKPPKREKESAVKAKKKVEKLNAKQVRKLEDDRKKKGESLGEMFYAREDVEKYLGACSYM</sequence>
<gene>
    <name evidence="2" type="ORF">AJ78_00645</name>
</gene>
<dbReference type="AlphaFoldDB" id="A0A1J9QT52"/>
<dbReference type="STRING" id="1447872.A0A1J9QT52"/>
<feature type="compositionally biased region" description="Low complexity" evidence="1">
    <location>
        <begin position="89"/>
        <end position="99"/>
    </location>
</feature>
<keyword evidence="3" id="KW-1185">Reference proteome</keyword>
<dbReference type="Proteomes" id="UP000182235">
    <property type="component" value="Unassembled WGS sequence"/>
</dbReference>
<reference evidence="2 3" key="1">
    <citation type="submission" date="2015-07" db="EMBL/GenBank/DDBJ databases">
        <title>Emmonsia species relationships and genome sequence.</title>
        <authorList>
            <consortium name="The Broad Institute Genomics Platform"/>
            <person name="Cuomo C.A."/>
            <person name="Munoz J.F."/>
            <person name="Imamovic A."/>
            <person name="Priest M.E."/>
            <person name="Young S."/>
            <person name="Clay O.K."/>
            <person name="McEwen J.G."/>
        </authorList>
    </citation>
    <scope>NUCLEOTIDE SEQUENCE [LARGE SCALE GENOMIC DNA]</scope>
    <source>
        <strain evidence="2 3">UAMH 9510</strain>
    </source>
</reference>
<protein>
    <submittedName>
        <fullName evidence="2">Uncharacterized protein</fullName>
    </submittedName>
</protein>
<dbReference type="EMBL" id="LGRN01000011">
    <property type="protein sequence ID" value="OJD19375.1"/>
    <property type="molecule type" value="Genomic_DNA"/>
</dbReference>
<evidence type="ECO:0000256" key="1">
    <source>
        <dbReference type="SAM" id="MobiDB-lite"/>
    </source>
</evidence>
<name>A0A1J9QT52_9EURO</name>
<dbReference type="OrthoDB" id="20282at2759"/>
<dbReference type="VEuPathDB" id="FungiDB:AJ78_00645"/>
<proteinExistence type="predicted"/>
<organism evidence="2 3">
    <name type="scientific">Emergomyces pasteurianus Ep9510</name>
    <dbReference type="NCBI Taxonomy" id="1447872"/>
    <lineage>
        <taxon>Eukaryota</taxon>
        <taxon>Fungi</taxon>
        <taxon>Dikarya</taxon>
        <taxon>Ascomycota</taxon>
        <taxon>Pezizomycotina</taxon>
        <taxon>Eurotiomycetes</taxon>
        <taxon>Eurotiomycetidae</taxon>
        <taxon>Onygenales</taxon>
        <taxon>Ajellomycetaceae</taxon>
        <taxon>Emergomyces</taxon>
    </lineage>
</organism>
<feature type="compositionally biased region" description="Pro residues" evidence="1">
    <location>
        <begin position="105"/>
        <end position="117"/>
    </location>
</feature>
<feature type="region of interest" description="Disordered" evidence="1">
    <location>
        <begin position="78"/>
        <end position="138"/>
    </location>
</feature>